<dbReference type="HAMAP" id="MF_01262">
    <property type="entry name" value="CCA_bact_type2"/>
    <property type="match status" value="1"/>
</dbReference>
<keyword evidence="3 10" id="KW-0548">Nucleotidyltransferase</keyword>
<feature type="binding site" evidence="10">
    <location>
        <position position="8"/>
    </location>
    <ligand>
        <name>ATP</name>
        <dbReference type="ChEBI" id="CHEBI:30616"/>
    </ligand>
</feature>
<dbReference type="InterPro" id="IPR032828">
    <property type="entry name" value="PolyA_RNA-bd"/>
</dbReference>
<keyword evidence="9 10" id="KW-0694">RNA-binding</keyword>
<dbReference type="EC" id="3.1.3.-" evidence="10"/>
<evidence type="ECO:0000256" key="5">
    <source>
        <dbReference type="ARBA" id="ARBA00022741"/>
    </source>
</evidence>
<dbReference type="GO" id="GO:0000049">
    <property type="term" value="F:tRNA binding"/>
    <property type="evidence" value="ECO:0007669"/>
    <property type="project" value="UniProtKB-UniRule"/>
</dbReference>
<comment type="catalytic activity">
    <reaction evidence="10">
        <text>a tRNA precursor + 2 CTP + ATP = a tRNA with a 3' CCA end + 3 diphosphate</text>
        <dbReference type="Rhea" id="RHEA:14433"/>
        <dbReference type="Rhea" id="RHEA-COMP:10465"/>
        <dbReference type="Rhea" id="RHEA-COMP:10468"/>
        <dbReference type="ChEBI" id="CHEBI:30616"/>
        <dbReference type="ChEBI" id="CHEBI:33019"/>
        <dbReference type="ChEBI" id="CHEBI:37563"/>
        <dbReference type="ChEBI" id="CHEBI:74896"/>
        <dbReference type="ChEBI" id="CHEBI:83071"/>
        <dbReference type="EC" id="2.7.7.72"/>
    </reaction>
</comment>
<dbReference type="InterPro" id="IPR002646">
    <property type="entry name" value="PolA_pol_head_dom"/>
</dbReference>
<evidence type="ECO:0000259" key="11">
    <source>
        <dbReference type="PROSITE" id="PS51831"/>
    </source>
</evidence>
<evidence type="ECO:0000313" key="12">
    <source>
        <dbReference type="EMBL" id="AUM13992.1"/>
    </source>
</evidence>
<proteinExistence type="inferred from homology"/>
<dbReference type="SUPFAM" id="SSF81891">
    <property type="entry name" value="Poly A polymerase C-terminal region-like"/>
    <property type="match status" value="1"/>
</dbReference>
<evidence type="ECO:0000256" key="2">
    <source>
        <dbReference type="ARBA" id="ARBA00022694"/>
    </source>
</evidence>
<name>A0A2K9LNY4_9GAMM</name>
<feature type="binding site" evidence="10">
    <location>
        <position position="21"/>
    </location>
    <ligand>
        <name>Mg(2+)</name>
        <dbReference type="ChEBI" id="CHEBI:18420"/>
    </ligand>
</feature>
<feature type="binding site" evidence="10">
    <location>
        <position position="140"/>
    </location>
    <ligand>
        <name>ATP</name>
        <dbReference type="ChEBI" id="CHEBI:30616"/>
    </ligand>
</feature>
<feature type="binding site" evidence="10">
    <location>
        <position position="8"/>
    </location>
    <ligand>
        <name>CTP</name>
        <dbReference type="ChEBI" id="CHEBI:37563"/>
    </ligand>
</feature>
<dbReference type="Proteomes" id="UP000235116">
    <property type="component" value="Chromosome"/>
</dbReference>
<accession>A0A2K9LNY4</accession>
<dbReference type="EC" id="3.1.4.-" evidence="10"/>
<keyword evidence="1 10" id="KW-0808">Transferase</keyword>
<feature type="binding site" evidence="10">
    <location>
        <position position="137"/>
    </location>
    <ligand>
        <name>ATP</name>
        <dbReference type="ChEBI" id="CHEBI:30616"/>
    </ligand>
</feature>
<dbReference type="InterPro" id="IPR043519">
    <property type="entry name" value="NT_sf"/>
</dbReference>
<dbReference type="PIRSF" id="PIRSF000813">
    <property type="entry name" value="CCA_bact"/>
    <property type="match status" value="1"/>
</dbReference>
<comment type="subunit">
    <text evidence="10">Monomer. Can also form homodimers and oligomers.</text>
</comment>
<keyword evidence="13" id="KW-1185">Reference proteome</keyword>
<feature type="binding site" evidence="10">
    <location>
        <position position="23"/>
    </location>
    <ligand>
        <name>Mg(2+)</name>
        <dbReference type="ChEBI" id="CHEBI:18420"/>
    </ligand>
</feature>
<keyword evidence="10" id="KW-0378">Hydrolase</keyword>
<dbReference type="KEGG" id="kak:Kalk_16830"/>
<evidence type="ECO:0000256" key="1">
    <source>
        <dbReference type="ARBA" id="ARBA00022679"/>
    </source>
</evidence>
<dbReference type="PANTHER" id="PTHR47545:SF1">
    <property type="entry name" value="MULTIFUNCTIONAL CCA PROTEIN"/>
    <property type="match status" value="1"/>
</dbReference>
<comment type="cofactor">
    <cofactor evidence="10">
        <name>Mg(2+)</name>
        <dbReference type="ChEBI" id="CHEBI:18420"/>
    </cofactor>
    <text evidence="10">Magnesium is required for nucleotidyltransferase activity.</text>
</comment>
<dbReference type="InterPro" id="IPR006674">
    <property type="entry name" value="HD_domain"/>
</dbReference>
<comment type="function">
    <text evidence="10">Catalyzes the addition and repair of the essential 3'-terminal CCA sequence in tRNAs without using a nucleic acid template. Adds these three nucleotides in the order of C, C, and A to the tRNA nucleotide-73, using CTP and ATP as substrates and producing inorganic pyrophosphate. tRNA 3'-terminal CCA addition is required both for tRNA processing and repair. Also involved in tRNA surveillance by mediating tandem CCA addition to generate a CCACCA at the 3' terminus of unstable tRNAs. While stable tRNAs receive only 3'-terminal CCA, unstable tRNAs are marked with CCACCA and rapidly degraded.</text>
</comment>
<evidence type="ECO:0000256" key="3">
    <source>
        <dbReference type="ARBA" id="ARBA00022695"/>
    </source>
</evidence>
<dbReference type="OrthoDB" id="9805698at2"/>
<comment type="catalytic activity">
    <reaction evidence="10">
        <text>a tRNA with a 3' CCA end + 2 CTP + ATP = a tRNA with a 3' CCACCA end + 3 diphosphate</text>
        <dbReference type="Rhea" id="RHEA:76235"/>
        <dbReference type="Rhea" id="RHEA-COMP:10468"/>
        <dbReference type="Rhea" id="RHEA-COMP:18655"/>
        <dbReference type="ChEBI" id="CHEBI:30616"/>
        <dbReference type="ChEBI" id="CHEBI:33019"/>
        <dbReference type="ChEBI" id="CHEBI:37563"/>
        <dbReference type="ChEBI" id="CHEBI:83071"/>
        <dbReference type="ChEBI" id="CHEBI:195187"/>
    </reaction>
</comment>
<dbReference type="HAMAP" id="MF_01261">
    <property type="entry name" value="CCA_bact_type1"/>
    <property type="match status" value="1"/>
</dbReference>
<evidence type="ECO:0000256" key="8">
    <source>
        <dbReference type="ARBA" id="ARBA00022842"/>
    </source>
</evidence>
<reference evidence="13" key="1">
    <citation type="submission" date="2017-08" db="EMBL/GenBank/DDBJ databases">
        <title>Direct submision.</title>
        <authorList>
            <person name="Kim S.-J."/>
            <person name="Rhee S.-K."/>
        </authorList>
    </citation>
    <scope>NUCLEOTIDE SEQUENCE [LARGE SCALE GENOMIC DNA]</scope>
    <source>
        <strain evidence="13">GI5</strain>
    </source>
</reference>
<comment type="domain">
    <text evidence="10">Comprises two domains: an N-terminal domain containing the nucleotidyltransferase activity and a C-terminal HD domain associated with both phosphodiesterase and phosphatase activities.</text>
</comment>
<evidence type="ECO:0000256" key="6">
    <source>
        <dbReference type="ARBA" id="ARBA00022800"/>
    </source>
</evidence>
<evidence type="ECO:0000256" key="9">
    <source>
        <dbReference type="ARBA" id="ARBA00022884"/>
    </source>
</evidence>
<dbReference type="AlphaFoldDB" id="A0A2K9LNY4"/>
<comment type="similarity">
    <text evidence="10">Belongs to the tRNA nucleotidyltransferase/poly(A) polymerase family. Bacterial CCA-adding enzyme type 1 subfamily.</text>
</comment>
<feature type="domain" description="HD" evidence="11">
    <location>
        <begin position="228"/>
        <end position="338"/>
    </location>
</feature>
<feature type="binding site" evidence="10">
    <location>
        <position position="11"/>
    </location>
    <ligand>
        <name>CTP</name>
        <dbReference type="ChEBI" id="CHEBI:37563"/>
    </ligand>
</feature>
<dbReference type="Gene3D" id="1.10.3090.10">
    <property type="entry name" value="cca-adding enzyme, domain 2"/>
    <property type="match status" value="1"/>
</dbReference>
<dbReference type="PROSITE" id="PS51831">
    <property type="entry name" value="HD"/>
    <property type="match status" value="1"/>
</dbReference>
<dbReference type="InterPro" id="IPR050124">
    <property type="entry name" value="tRNA_CCA-adding_enzyme"/>
</dbReference>
<dbReference type="GO" id="GO:0004112">
    <property type="term" value="F:cyclic-nucleotide phosphodiesterase activity"/>
    <property type="evidence" value="ECO:0007669"/>
    <property type="project" value="UniProtKB-UniRule"/>
</dbReference>
<dbReference type="GO" id="GO:0001680">
    <property type="term" value="P:tRNA 3'-terminal CCA addition"/>
    <property type="evidence" value="ECO:0007669"/>
    <property type="project" value="UniProtKB-UniRule"/>
</dbReference>
<organism evidence="12 13">
    <name type="scientific">Ketobacter alkanivorans</name>
    <dbReference type="NCBI Taxonomy" id="1917421"/>
    <lineage>
        <taxon>Bacteria</taxon>
        <taxon>Pseudomonadati</taxon>
        <taxon>Pseudomonadota</taxon>
        <taxon>Gammaproteobacteria</taxon>
        <taxon>Pseudomonadales</taxon>
        <taxon>Ketobacteraceae</taxon>
        <taxon>Ketobacter</taxon>
    </lineage>
</organism>
<evidence type="ECO:0000256" key="4">
    <source>
        <dbReference type="ARBA" id="ARBA00022723"/>
    </source>
</evidence>
<dbReference type="CDD" id="cd05398">
    <property type="entry name" value="NT_ClassII-CCAase"/>
    <property type="match status" value="1"/>
</dbReference>
<dbReference type="EMBL" id="CP022684">
    <property type="protein sequence ID" value="AUM13992.1"/>
    <property type="molecule type" value="Genomic_DNA"/>
</dbReference>
<evidence type="ECO:0000256" key="7">
    <source>
        <dbReference type="ARBA" id="ARBA00022840"/>
    </source>
</evidence>
<dbReference type="PANTHER" id="PTHR47545">
    <property type="entry name" value="MULTIFUNCTIONAL CCA PROTEIN"/>
    <property type="match status" value="1"/>
</dbReference>
<dbReference type="Gene3D" id="3.30.460.10">
    <property type="entry name" value="Beta Polymerase, domain 2"/>
    <property type="match status" value="1"/>
</dbReference>
<gene>
    <name evidence="10" type="primary">cca</name>
    <name evidence="12" type="ORF">Kalk_16830</name>
</gene>
<evidence type="ECO:0000256" key="10">
    <source>
        <dbReference type="HAMAP-Rule" id="MF_01261"/>
    </source>
</evidence>
<keyword evidence="8 10" id="KW-0460">Magnesium</keyword>
<dbReference type="Pfam" id="PF12627">
    <property type="entry name" value="PolyA_pol_RNAbd"/>
    <property type="match status" value="1"/>
</dbReference>
<feature type="binding site" evidence="10">
    <location>
        <position position="11"/>
    </location>
    <ligand>
        <name>ATP</name>
        <dbReference type="ChEBI" id="CHEBI:30616"/>
    </ligand>
</feature>
<dbReference type="Pfam" id="PF01743">
    <property type="entry name" value="PolyA_pol"/>
    <property type="match status" value="1"/>
</dbReference>
<sequence>MNVYLVGGAVRDKLLNLPVKDRDWVVVGALPQDLLEQGYQAVGKDFPVFLHPQTHEEYALARTERKTGVGYTGFECFFGKDVSLEEDLSRRDLTINAMAEDDSGNIIDPFNGQTDLQTRQLRHVSDAFVEDPLRVLRVARFLARFDEQGFSIADETRKLMRHIATSGELQHLTPERVWTETEKALLEPSPWRYFEALQECGALAVIFPELSSLFGVPQPPKHHPEVDTGVHVMMTLKAAKALMAQPKNIDKEQTVAILFSLLCHDLGKGLTPPEQLPSHPGHEDISDLLSKKVCQRLKAPNPVKRLSSLVARFHTHSHRAFELRPSTVMRLFEGLDIFRRPETLEHFLLACEADAKGRTGFETRDYTQADYLRDCAQAANAVHAKVLVNLGFRGETLGTELRKRRINAIGDIKKSYVRETP</sequence>
<comment type="cofactor">
    <cofactor evidence="10">
        <name>Ni(2+)</name>
        <dbReference type="ChEBI" id="CHEBI:49786"/>
    </cofactor>
    <text evidence="10">Nickel for phosphatase activity.</text>
</comment>
<keyword evidence="6 10" id="KW-0692">RNA repair</keyword>
<keyword evidence="10" id="KW-0533">Nickel</keyword>
<keyword evidence="2 10" id="KW-0819">tRNA processing</keyword>
<dbReference type="GO" id="GO:0160016">
    <property type="term" value="F:CCACCA tRNA nucleotidyltransferase activity"/>
    <property type="evidence" value="ECO:0007669"/>
    <property type="project" value="RHEA"/>
</dbReference>
<feature type="binding site" evidence="10">
    <location>
        <position position="137"/>
    </location>
    <ligand>
        <name>CTP</name>
        <dbReference type="ChEBI" id="CHEBI:37563"/>
    </ligand>
</feature>
<keyword evidence="4 10" id="KW-0479">Metal-binding</keyword>
<dbReference type="GO" id="GO:0004810">
    <property type="term" value="F:CCA tRNA nucleotidyltransferase activity"/>
    <property type="evidence" value="ECO:0007669"/>
    <property type="project" value="UniProtKB-UniRule"/>
</dbReference>
<evidence type="ECO:0000313" key="13">
    <source>
        <dbReference type="Proteomes" id="UP000235116"/>
    </source>
</evidence>
<feature type="binding site" evidence="10">
    <location>
        <position position="140"/>
    </location>
    <ligand>
        <name>CTP</name>
        <dbReference type="ChEBI" id="CHEBI:37563"/>
    </ligand>
</feature>
<dbReference type="SUPFAM" id="SSF81301">
    <property type="entry name" value="Nucleotidyltransferase"/>
    <property type="match status" value="1"/>
</dbReference>
<dbReference type="GO" id="GO:0042245">
    <property type="term" value="P:RNA repair"/>
    <property type="evidence" value="ECO:0007669"/>
    <property type="project" value="UniProtKB-KW"/>
</dbReference>
<dbReference type="GO" id="GO:0016791">
    <property type="term" value="F:phosphatase activity"/>
    <property type="evidence" value="ECO:0007669"/>
    <property type="project" value="UniProtKB-UniRule"/>
</dbReference>
<dbReference type="NCBIfam" id="NF008137">
    <property type="entry name" value="PRK10885.1"/>
    <property type="match status" value="1"/>
</dbReference>
<protein>
    <recommendedName>
        <fullName evidence="10">Multifunctional CCA protein</fullName>
    </recommendedName>
    <domain>
        <recommendedName>
            <fullName evidence="10">CCA-adding enzyme</fullName>
            <ecNumber evidence="10">2.7.7.72</ecNumber>
        </recommendedName>
        <alternativeName>
            <fullName evidence="10">CCA tRNA nucleotidyltransferase</fullName>
        </alternativeName>
        <alternativeName>
            <fullName evidence="10">tRNA CCA-pyrophosphorylase</fullName>
        </alternativeName>
        <alternativeName>
            <fullName evidence="10">tRNA adenylyl-/cytidylyl-transferase</fullName>
        </alternativeName>
        <alternativeName>
            <fullName evidence="10">tRNA nucleotidyltransferase</fullName>
        </alternativeName>
        <alternativeName>
            <fullName evidence="10">tRNA-NT</fullName>
        </alternativeName>
    </domain>
    <domain>
        <recommendedName>
            <fullName evidence="10">2'-nucleotidase</fullName>
            <ecNumber evidence="10">3.1.3.-</ecNumber>
        </recommendedName>
    </domain>
    <domain>
        <recommendedName>
            <fullName evidence="10">2',3'-cyclic phosphodiesterase</fullName>
            <ecNumber evidence="10">3.1.4.-</ecNumber>
        </recommendedName>
    </domain>
    <domain>
        <recommendedName>
            <fullName evidence="10">Phosphatase</fullName>
        </recommendedName>
    </domain>
</protein>
<dbReference type="EC" id="2.7.7.72" evidence="10"/>
<feature type="binding site" evidence="10">
    <location>
        <position position="91"/>
    </location>
    <ligand>
        <name>ATP</name>
        <dbReference type="ChEBI" id="CHEBI:30616"/>
    </ligand>
</feature>
<dbReference type="RefSeq" id="WP_101895367.1">
    <property type="nucleotide sequence ID" value="NZ_CP022684.1"/>
</dbReference>
<dbReference type="InterPro" id="IPR012006">
    <property type="entry name" value="CCA_bact"/>
</dbReference>
<keyword evidence="5 10" id="KW-0547">Nucleotide-binding</keyword>
<keyword evidence="7 10" id="KW-0067">ATP-binding</keyword>
<dbReference type="GO" id="GO:0000287">
    <property type="term" value="F:magnesium ion binding"/>
    <property type="evidence" value="ECO:0007669"/>
    <property type="project" value="UniProtKB-UniRule"/>
</dbReference>
<feature type="binding site" evidence="10">
    <location>
        <position position="91"/>
    </location>
    <ligand>
        <name>CTP</name>
        <dbReference type="ChEBI" id="CHEBI:37563"/>
    </ligand>
</feature>
<comment type="miscellaneous">
    <text evidence="10">A single active site specifically recognizes both ATP and CTP and is responsible for their addition.</text>
</comment>
<dbReference type="GO" id="GO:0005524">
    <property type="term" value="F:ATP binding"/>
    <property type="evidence" value="ECO:0007669"/>
    <property type="project" value="UniProtKB-UniRule"/>
</dbReference>
<keyword evidence="10" id="KW-0511">Multifunctional enzyme</keyword>